<sequence>MLPDPAAPGLHDVMPAVLAGLGAGPTVPGLALPEARATGLLLIDGLGHAQLREHARDAPFLAGLPEHGPLPVGFPSSTPISLTTLGTGLPPGAHGTLGVRFRVDDLLLDALTWTADGKDARDQLVPEVVQPHPTAFERAVAQEIGATVVSHRAFRQSGLTRSALRGADYRGVGALGDLAAEMIEALRRPGRQLVYGYHADLDQLGHLHGPGSLAWRFQLRQLDHLVEQLVTELPADALLAVTADHGMVTVDRTHDADTDPDLLGGVALVGGDPRARLVYARPGAADDVLDAWRGVLGDDAWIRSGAEAVEQDWFGPLDHALRARVPDAVVALRGTAAVVRTEEEPLLSRLPGQHGSLTPEERYVPLLVADGR</sequence>
<dbReference type="Gene3D" id="3.40.720.10">
    <property type="entry name" value="Alkaline Phosphatase, subunit A"/>
    <property type="match status" value="1"/>
</dbReference>
<dbReference type="RefSeq" id="WP_274190090.1">
    <property type="nucleotide sequence ID" value="NZ_BAABHN010000052.1"/>
</dbReference>
<protein>
    <submittedName>
        <fullName evidence="1">Alkaline phosphatase family protein</fullName>
    </submittedName>
</protein>
<name>A0ABV9RRY2_9PSEU</name>
<keyword evidence="2" id="KW-1185">Reference proteome</keyword>
<dbReference type="Pfam" id="PF01663">
    <property type="entry name" value="Phosphodiest"/>
    <property type="match status" value="1"/>
</dbReference>
<dbReference type="Proteomes" id="UP001595909">
    <property type="component" value="Unassembled WGS sequence"/>
</dbReference>
<gene>
    <name evidence="1" type="ORF">ACFPEL_26620</name>
</gene>
<dbReference type="InterPro" id="IPR017850">
    <property type="entry name" value="Alkaline_phosphatase_core_sf"/>
</dbReference>
<reference evidence="2" key="1">
    <citation type="journal article" date="2019" name="Int. J. Syst. Evol. Microbiol.">
        <title>The Global Catalogue of Microorganisms (GCM) 10K type strain sequencing project: providing services to taxonomists for standard genome sequencing and annotation.</title>
        <authorList>
            <consortium name="The Broad Institute Genomics Platform"/>
            <consortium name="The Broad Institute Genome Sequencing Center for Infectious Disease"/>
            <person name="Wu L."/>
            <person name="Ma J."/>
        </authorList>
    </citation>
    <scope>NUCLEOTIDE SEQUENCE [LARGE SCALE GENOMIC DNA]</scope>
    <source>
        <strain evidence="2">CCUG 50347</strain>
    </source>
</reference>
<dbReference type="SUPFAM" id="SSF53649">
    <property type="entry name" value="Alkaline phosphatase-like"/>
    <property type="match status" value="1"/>
</dbReference>
<organism evidence="1 2">
    <name type="scientific">Actinomycetospora chibensis</name>
    <dbReference type="NCBI Taxonomy" id="663606"/>
    <lineage>
        <taxon>Bacteria</taxon>
        <taxon>Bacillati</taxon>
        <taxon>Actinomycetota</taxon>
        <taxon>Actinomycetes</taxon>
        <taxon>Pseudonocardiales</taxon>
        <taxon>Pseudonocardiaceae</taxon>
        <taxon>Actinomycetospora</taxon>
    </lineage>
</organism>
<dbReference type="InterPro" id="IPR002591">
    <property type="entry name" value="Phosphodiest/P_Trfase"/>
</dbReference>
<evidence type="ECO:0000313" key="1">
    <source>
        <dbReference type="EMBL" id="MFC4836008.1"/>
    </source>
</evidence>
<comment type="caution">
    <text evidence="1">The sequence shown here is derived from an EMBL/GenBank/DDBJ whole genome shotgun (WGS) entry which is preliminary data.</text>
</comment>
<dbReference type="EMBL" id="JBHSIM010000052">
    <property type="protein sequence ID" value="MFC4836008.1"/>
    <property type="molecule type" value="Genomic_DNA"/>
</dbReference>
<evidence type="ECO:0000313" key="2">
    <source>
        <dbReference type="Proteomes" id="UP001595909"/>
    </source>
</evidence>
<proteinExistence type="predicted"/>
<accession>A0ABV9RRY2</accession>